<organism evidence="6 7">
    <name type="scientific">Mycena venus</name>
    <dbReference type="NCBI Taxonomy" id="2733690"/>
    <lineage>
        <taxon>Eukaryota</taxon>
        <taxon>Fungi</taxon>
        <taxon>Dikarya</taxon>
        <taxon>Basidiomycota</taxon>
        <taxon>Agaricomycotina</taxon>
        <taxon>Agaricomycetes</taxon>
        <taxon>Agaricomycetidae</taxon>
        <taxon>Agaricales</taxon>
        <taxon>Marasmiineae</taxon>
        <taxon>Mycenaceae</taxon>
        <taxon>Mycena</taxon>
    </lineage>
</organism>
<keyword evidence="4 5" id="KW-0472">Membrane</keyword>
<feature type="transmembrane region" description="Helical" evidence="5">
    <location>
        <begin position="53"/>
        <end position="73"/>
    </location>
</feature>
<evidence type="ECO:0000256" key="5">
    <source>
        <dbReference type="SAM" id="Phobius"/>
    </source>
</evidence>
<keyword evidence="7" id="KW-1185">Reference proteome</keyword>
<feature type="transmembrane region" description="Helical" evidence="5">
    <location>
        <begin position="211"/>
        <end position="231"/>
    </location>
</feature>
<feature type="transmembrane region" description="Helical" evidence="5">
    <location>
        <begin position="89"/>
        <end position="109"/>
    </location>
</feature>
<evidence type="ECO:0000256" key="4">
    <source>
        <dbReference type="ARBA" id="ARBA00023136"/>
    </source>
</evidence>
<dbReference type="GO" id="GO:0000324">
    <property type="term" value="C:fungal-type vacuole"/>
    <property type="evidence" value="ECO:0007669"/>
    <property type="project" value="TreeGrafter"/>
</dbReference>
<feature type="transmembrane region" description="Helical" evidence="5">
    <location>
        <begin position="257"/>
        <end position="277"/>
    </location>
</feature>
<accession>A0A8H7CF41</accession>
<dbReference type="PANTHER" id="PTHR31465:SF9">
    <property type="entry name" value="SPHINGOID LONG-CHAIN BASE TRANSPORTER RSB1"/>
    <property type="match status" value="1"/>
</dbReference>
<comment type="caution">
    <text evidence="6">The sequence shown here is derived from an EMBL/GenBank/DDBJ whole genome shotgun (WGS) entry which is preliminary data.</text>
</comment>
<evidence type="ECO:0000256" key="2">
    <source>
        <dbReference type="ARBA" id="ARBA00022692"/>
    </source>
</evidence>
<gene>
    <name evidence="6" type="ORF">MVEN_02244200</name>
</gene>
<name>A0A8H7CF41_9AGAR</name>
<reference evidence="6" key="1">
    <citation type="submission" date="2020-05" db="EMBL/GenBank/DDBJ databases">
        <title>Mycena genomes resolve the evolution of fungal bioluminescence.</title>
        <authorList>
            <person name="Tsai I.J."/>
        </authorList>
    </citation>
    <scope>NUCLEOTIDE SEQUENCE</scope>
    <source>
        <strain evidence="6">CCC161011</strain>
    </source>
</reference>
<evidence type="ECO:0000256" key="1">
    <source>
        <dbReference type="ARBA" id="ARBA00004141"/>
    </source>
</evidence>
<dbReference type="OrthoDB" id="3358017at2759"/>
<feature type="transmembrane region" description="Helical" evidence="5">
    <location>
        <begin position="130"/>
        <end position="154"/>
    </location>
</feature>
<evidence type="ECO:0000313" key="6">
    <source>
        <dbReference type="EMBL" id="KAF7334945.1"/>
    </source>
</evidence>
<evidence type="ECO:0000256" key="3">
    <source>
        <dbReference type="ARBA" id="ARBA00022989"/>
    </source>
</evidence>
<dbReference type="EMBL" id="JACAZI010000025">
    <property type="protein sequence ID" value="KAF7334945.1"/>
    <property type="molecule type" value="Genomic_DNA"/>
</dbReference>
<dbReference type="GO" id="GO:0005886">
    <property type="term" value="C:plasma membrane"/>
    <property type="evidence" value="ECO:0007669"/>
    <property type="project" value="TreeGrafter"/>
</dbReference>
<dbReference type="PANTHER" id="PTHR31465">
    <property type="entry name" value="PROTEIN RTA1-RELATED"/>
    <property type="match status" value="1"/>
</dbReference>
<dbReference type="AlphaFoldDB" id="A0A8H7CF41"/>
<keyword evidence="2 5" id="KW-0812">Transmembrane</keyword>
<proteinExistence type="predicted"/>
<feature type="transmembrane region" description="Helical" evidence="5">
    <location>
        <begin position="166"/>
        <end position="190"/>
    </location>
</feature>
<dbReference type="Pfam" id="PF04479">
    <property type="entry name" value="RTA1"/>
    <property type="match status" value="1"/>
</dbReference>
<protein>
    <submittedName>
        <fullName evidence="6">RTA1-like protein</fullName>
    </submittedName>
</protein>
<dbReference type="Proteomes" id="UP000620124">
    <property type="component" value="Unassembled WGS sequence"/>
</dbReference>
<dbReference type="InterPro" id="IPR007568">
    <property type="entry name" value="RTA1"/>
</dbReference>
<comment type="subcellular location">
    <subcellularLocation>
        <location evidence="1">Membrane</location>
        <topology evidence="1">Multi-pass membrane protein</topology>
    </subcellularLocation>
</comment>
<evidence type="ECO:0000313" key="7">
    <source>
        <dbReference type="Proteomes" id="UP000620124"/>
    </source>
</evidence>
<feature type="transmembrane region" description="Helical" evidence="5">
    <location>
        <begin position="26"/>
        <end position="46"/>
    </location>
</feature>
<keyword evidence="3 5" id="KW-1133">Transmembrane helix</keyword>
<sequence>MFSHLTQGFELTPRAEIHNPYHYTPTRWICITFVSLFGLSTILHITQAIIFSIWYMLPTAALCGTLEIVGWLARLSSSKNPHNLLPYEIQMTATIVGPTPLLAANFLTLGKLVERLGPRYCRLPPKMYSIMFLACDLVALCVQAAGGAIASIAVGKKRDPESGGHIMLGGIIFQLIAILAYVSLAAEFLVRYTTERPMSKSNEHRGTLTPRLRLLVGALALNTLCLVVRNIDIDIRAIYRTVELINGFSGPIISTQWYFNVFDGMMIALAILIVNVAHPGILLRQDDAGAVDKERAHSSEVQLKLMGSI</sequence>